<keyword evidence="1" id="KW-1133">Transmembrane helix</keyword>
<feature type="transmembrane region" description="Helical" evidence="1">
    <location>
        <begin position="172"/>
        <end position="189"/>
    </location>
</feature>
<dbReference type="AlphaFoldDB" id="A0A1E3GTX6"/>
<organism evidence="3 4">
    <name type="scientific">Methylophaga muralis</name>
    <dbReference type="NCBI Taxonomy" id="291169"/>
    <lineage>
        <taxon>Bacteria</taxon>
        <taxon>Pseudomonadati</taxon>
        <taxon>Pseudomonadota</taxon>
        <taxon>Gammaproteobacteria</taxon>
        <taxon>Thiotrichales</taxon>
        <taxon>Piscirickettsiaceae</taxon>
        <taxon>Methylophaga</taxon>
    </lineage>
</organism>
<evidence type="ECO:0000313" key="3">
    <source>
        <dbReference type="EMBL" id="ODN67454.1"/>
    </source>
</evidence>
<dbReference type="RefSeq" id="WP_218104284.1">
    <property type="nucleotide sequence ID" value="NZ_MCRI01000005.1"/>
</dbReference>
<protein>
    <submittedName>
        <fullName evidence="3">Cobaltochelatase subunit CobN</fullName>
    </submittedName>
</protein>
<reference evidence="3 4" key="1">
    <citation type="submission" date="2016-07" db="EMBL/GenBank/DDBJ databases">
        <title>Draft Genome Sequence of Methylophaga muralis Bur 1.</title>
        <authorList>
            <person name="Vasilenko O.V."/>
            <person name="Doronina N.V."/>
            <person name="Shmareva M.N."/>
            <person name="Tarlachkov S.V."/>
            <person name="Mustakhimov I."/>
            <person name="Trotsenko Y.A."/>
        </authorList>
    </citation>
    <scope>NUCLEOTIDE SEQUENCE [LARGE SCALE GENOMIC DNA]</scope>
    <source>
        <strain evidence="3 4">Bur 1</strain>
    </source>
</reference>
<dbReference type="Proteomes" id="UP000094379">
    <property type="component" value="Unassembled WGS sequence"/>
</dbReference>
<dbReference type="PANTHER" id="PTHR44119:SF4">
    <property type="entry name" value="AEROBIC COBALTOCHELATASE SUBUNIT COBN"/>
    <property type="match status" value="1"/>
</dbReference>
<evidence type="ECO:0000313" key="4">
    <source>
        <dbReference type="Proteomes" id="UP000094379"/>
    </source>
</evidence>
<gene>
    <name evidence="3" type="ORF">A9E74_00798</name>
</gene>
<dbReference type="Pfam" id="PF02514">
    <property type="entry name" value="CobN-Mg_chel"/>
    <property type="match status" value="1"/>
</dbReference>
<accession>A0A1E3GTX6</accession>
<evidence type="ECO:0000259" key="2">
    <source>
        <dbReference type="Pfam" id="PF02514"/>
    </source>
</evidence>
<dbReference type="PANTHER" id="PTHR44119">
    <property type="entry name" value="MAGNESIUM-CHELATASE SUBUNIT CHLH, CHLOROPLASTIC"/>
    <property type="match status" value="1"/>
</dbReference>
<name>A0A1E3GTX6_9GAMM</name>
<evidence type="ECO:0000256" key="1">
    <source>
        <dbReference type="SAM" id="Phobius"/>
    </source>
</evidence>
<dbReference type="STRING" id="291169.A9E74_00798"/>
<sequence>MGSEFIEYLWGWQVTSPEIITDQVWEEVKAVYVDDSLQLGLDEFLSNSHQQHVQTNILAVMLVAIDKGFWDADLATQKQLAEQFAANIIKKGIPGSGHTHANHPMYDFVKSQLDADTAEALEAVLARSRMQTSELESSPTHIQELQLNQDDSQQNDKVDQGADSNSNDKNLLWLWTLLALSVIVAAGLWRGRKGAM</sequence>
<dbReference type="EMBL" id="MCRI01000005">
    <property type="protein sequence ID" value="ODN67454.1"/>
    <property type="molecule type" value="Genomic_DNA"/>
</dbReference>
<keyword evidence="4" id="KW-1185">Reference proteome</keyword>
<comment type="caution">
    <text evidence="3">The sequence shown here is derived from an EMBL/GenBank/DDBJ whole genome shotgun (WGS) entry which is preliminary data.</text>
</comment>
<feature type="domain" description="CobN/magnesium chelatase" evidence="2">
    <location>
        <begin position="4"/>
        <end position="74"/>
    </location>
</feature>
<dbReference type="InterPro" id="IPR003672">
    <property type="entry name" value="CobN/Mg_chltase"/>
</dbReference>
<proteinExistence type="predicted"/>
<keyword evidence="1" id="KW-0472">Membrane</keyword>
<keyword evidence="1" id="KW-0812">Transmembrane</keyword>